<feature type="binding site" evidence="9">
    <location>
        <position position="5"/>
    </location>
    <ligand>
        <name>Zn(2+)</name>
        <dbReference type="ChEBI" id="CHEBI:29105"/>
    </ligand>
</feature>
<evidence type="ECO:0000256" key="4">
    <source>
        <dbReference type="ARBA" id="ARBA00022833"/>
    </source>
</evidence>
<dbReference type="EC" id="3.2.2.20" evidence="8"/>
<evidence type="ECO:0000256" key="2">
    <source>
        <dbReference type="ARBA" id="ARBA00022763"/>
    </source>
</evidence>
<keyword evidence="4 9" id="KW-0862">Zinc</keyword>
<evidence type="ECO:0000313" key="10">
    <source>
        <dbReference type="EMBL" id="KRO71581.1"/>
    </source>
</evidence>
<accession>A0A0R2SFR3</accession>
<proteinExistence type="predicted"/>
<keyword evidence="2" id="KW-0227">DNA damage</keyword>
<evidence type="ECO:0000256" key="8">
    <source>
        <dbReference type="ARBA" id="ARBA00066766"/>
    </source>
</evidence>
<dbReference type="GO" id="GO:0008725">
    <property type="term" value="F:DNA-3-methyladenine glycosylase activity"/>
    <property type="evidence" value="ECO:0007669"/>
    <property type="project" value="UniProtKB-EC"/>
</dbReference>
<protein>
    <recommendedName>
        <fullName evidence="8">DNA-3-methyladenine glycosylase I</fullName>
        <ecNumber evidence="8">3.2.2.20</ecNumber>
    </recommendedName>
</protein>
<evidence type="ECO:0000256" key="6">
    <source>
        <dbReference type="ARBA" id="ARBA00052558"/>
    </source>
</evidence>
<dbReference type="FunFam" id="1.10.340.30:FF:000009">
    <property type="entry name" value="DNA-3-methyladenine glycosylase I"/>
    <property type="match status" value="1"/>
</dbReference>
<evidence type="ECO:0000256" key="1">
    <source>
        <dbReference type="ARBA" id="ARBA00022723"/>
    </source>
</evidence>
<dbReference type="AlphaFoldDB" id="A0A0R2SFR3"/>
<evidence type="ECO:0000313" key="11">
    <source>
        <dbReference type="Proteomes" id="UP000051934"/>
    </source>
</evidence>
<feature type="binding site" evidence="9">
    <location>
        <position position="18"/>
    </location>
    <ligand>
        <name>Zn(2+)</name>
        <dbReference type="ChEBI" id="CHEBI:29105"/>
    </ligand>
</feature>
<evidence type="ECO:0000256" key="5">
    <source>
        <dbReference type="ARBA" id="ARBA00023204"/>
    </source>
</evidence>
<dbReference type="PANTHER" id="PTHR30037:SF4">
    <property type="entry name" value="DNA-3-METHYLADENINE GLYCOSYLASE I"/>
    <property type="match status" value="1"/>
</dbReference>
<dbReference type="InterPro" id="IPR052891">
    <property type="entry name" value="DNA-3mA_glycosylase"/>
</dbReference>
<comment type="catalytic activity">
    <reaction evidence="6">
        <text>Hydrolysis of alkylated DNA, releasing 3-methyladenine.</text>
        <dbReference type="EC" id="3.2.2.20"/>
    </reaction>
</comment>
<dbReference type="Gene3D" id="1.10.340.30">
    <property type="entry name" value="Hypothetical protein, domain 2"/>
    <property type="match status" value="1"/>
</dbReference>
<feature type="binding site" evidence="9">
    <location>
        <position position="180"/>
    </location>
    <ligand>
        <name>Zn(2+)</name>
        <dbReference type="ChEBI" id="CHEBI:29105"/>
    </ligand>
</feature>
<reference evidence="10 11" key="1">
    <citation type="submission" date="2015-10" db="EMBL/GenBank/DDBJ databases">
        <title>Metagenome-Assembled Genomes uncover a global brackish microbiome.</title>
        <authorList>
            <person name="Hugerth L.W."/>
            <person name="Larsson J."/>
            <person name="Alneberg J."/>
            <person name="Lindh M.V."/>
            <person name="Legrand C."/>
            <person name="Pinhassi J."/>
            <person name="Andersson A.F."/>
        </authorList>
    </citation>
    <scope>NUCLEOTIDE SEQUENCE [LARGE SCALE GENOMIC DNA]</scope>
    <source>
        <strain evidence="10">BACL4 MAG-120507-bin80</strain>
    </source>
</reference>
<dbReference type="InterPro" id="IPR005019">
    <property type="entry name" value="Adenine_glyco"/>
</dbReference>
<dbReference type="GO" id="GO:0006284">
    <property type="term" value="P:base-excision repair"/>
    <property type="evidence" value="ECO:0007669"/>
    <property type="project" value="InterPro"/>
</dbReference>
<keyword evidence="1 9" id="KW-0479">Metal-binding</keyword>
<dbReference type="SUPFAM" id="SSF48150">
    <property type="entry name" value="DNA-glycosylase"/>
    <property type="match status" value="1"/>
</dbReference>
<dbReference type="PANTHER" id="PTHR30037">
    <property type="entry name" value="DNA-3-METHYLADENINE GLYCOSYLASE 1"/>
    <property type="match status" value="1"/>
</dbReference>
<gene>
    <name evidence="10" type="ORF">ABR69_08445</name>
</gene>
<dbReference type="EMBL" id="LIBB01000162">
    <property type="protein sequence ID" value="KRO71581.1"/>
    <property type="molecule type" value="Genomic_DNA"/>
</dbReference>
<keyword evidence="5" id="KW-0234">DNA repair</keyword>
<comment type="function">
    <text evidence="7">Hydrolysis of the deoxyribose N-glycosidic bond to excise 3-methyladenine from the damaged DNA polymer formed by alkylation lesions.</text>
</comment>
<evidence type="ECO:0000256" key="9">
    <source>
        <dbReference type="PIRSR" id="PIRSR605019-1"/>
    </source>
</evidence>
<evidence type="ECO:0000256" key="7">
    <source>
        <dbReference type="ARBA" id="ARBA00057608"/>
    </source>
</evidence>
<sequence length="194" mass="22334">MTKRCFWCGDDPEYVAYHDTEWGIPVRDDRHLFELLCLEGQQAGLSWIVVLRKRAYYRKVFNDFEIGPVSRIKDKTLEHLLEDKGVIRNRLKLFSIRSNAHAALAIQKEFGSLESYFWQFVDNHPIDGGGRSASDIPAKTELSDALSKDLKKRGFKFIGSTICYAFLQAGGFINDHVGECFRYSEQKEVNDKNC</sequence>
<organism evidence="10 11">
    <name type="scientific">OM182 bacterium BACL3 MAG-120507-bin80</name>
    <dbReference type="NCBI Taxonomy" id="1655577"/>
    <lineage>
        <taxon>Bacteria</taxon>
        <taxon>Pseudomonadati</taxon>
        <taxon>Pseudomonadota</taxon>
        <taxon>Gammaproteobacteria</taxon>
        <taxon>OMG group</taxon>
        <taxon>OM182 clade</taxon>
    </lineage>
</organism>
<keyword evidence="3" id="KW-0378">Hydrolase</keyword>
<dbReference type="InterPro" id="IPR011257">
    <property type="entry name" value="DNA_glycosylase"/>
</dbReference>
<comment type="caution">
    <text evidence="10">The sequence shown here is derived from an EMBL/GenBank/DDBJ whole genome shotgun (WGS) entry which is preliminary data.</text>
</comment>
<evidence type="ECO:0000256" key="3">
    <source>
        <dbReference type="ARBA" id="ARBA00022801"/>
    </source>
</evidence>
<dbReference type="GO" id="GO:0046872">
    <property type="term" value="F:metal ion binding"/>
    <property type="evidence" value="ECO:0007669"/>
    <property type="project" value="UniProtKB-KW"/>
</dbReference>
<feature type="binding site" evidence="9">
    <location>
        <position position="176"/>
    </location>
    <ligand>
        <name>Zn(2+)</name>
        <dbReference type="ChEBI" id="CHEBI:29105"/>
    </ligand>
</feature>
<name>A0A0R2SFR3_9GAMM</name>
<dbReference type="Pfam" id="PF03352">
    <property type="entry name" value="Adenine_glyco"/>
    <property type="match status" value="1"/>
</dbReference>
<dbReference type="Proteomes" id="UP000051934">
    <property type="component" value="Unassembled WGS sequence"/>
</dbReference>